<feature type="coiled-coil region" evidence="1">
    <location>
        <begin position="124"/>
        <end position="151"/>
    </location>
</feature>
<proteinExistence type="predicted"/>
<evidence type="ECO:0000313" key="3">
    <source>
        <dbReference type="Proteomes" id="UP001382955"/>
    </source>
</evidence>
<evidence type="ECO:0000313" key="2">
    <source>
        <dbReference type="EMBL" id="MEK0311966.1"/>
    </source>
</evidence>
<accession>A0ABU8ZT32</accession>
<evidence type="ECO:0000256" key="1">
    <source>
        <dbReference type="SAM" id="Coils"/>
    </source>
</evidence>
<dbReference type="EMBL" id="JAOSIK010000012">
    <property type="protein sequence ID" value="MEK0311966.1"/>
    <property type="molecule type" value="Genomic_DNA"/>
</dbReference>
<sequence length="152" mass="18407">MAMNNNYENAFENNSEYIRNLLLIQKRITQQIINALLSDVEEQEINVLLTQFHQIHQQIITYQQIQLNNQELMIRNFYNNIIMIQLEREYLSLIQEIMLAIDNMPIYDASIEQINNLRNIQSRIDQNRIQINIIRNQIQNYRNNNTTIRRRT</sequence>
<organism evidence="2 3">
    <name type="scientific">Candidatus Phytoplasma fabacearum</name>
    <dbReference type="NCBI Taxonomy" id="2982628"/>
    <lineage>
        <taxon>Bacteria</taxon>
        <taxon>Bacillati</taxon>
        <taxon>Mycoplasmatota</taxon>
        <taxon>Mollicutes</taxon>
        <taxon>Acholeplasmatales</taxon>
        <taxon>Acholeplasmataceae</taxon>
        <taxon>Candidatus Phytoplasma</taxon>
        <taxon>16SrII (Peanut WB group)</taxon>
    </lineage>
</organism>
<protein>
    <submittedName>
        <fullName evidence="2">Uncharacterized protein</fullName>
    </submittedName>
</protein>
<gene>
    <name evidence="2" type="ORF">OC725_01620</name>
</gene>
<dbReference type="RefSeq" id="WP_340495410.1">
    <property type="nucleotide sequence ID" value="NZ_JAOSIK010000012.1"/>
</dbReference>
<reference evidence="2 3" key="1">
    <citation type="journal article" date="2023" name="Int. J. Syst. Evol. Microbiol.">
        <title>The observation of taxonomic boundaries for the 16SrII and 16SrXXV phytoplasmas using genome-based delimitation.</title>
        <authorList>
            <person name="Rodrigues Jardim B."/>
            <person name="Tran-Nguyen L.T.T."/>
            <person name="Gambley C."/>
            <person name="Al-Sadi A.M."/>
            <person name="Al-Subhi A.M."/>
            <person name="Foissac X."/>
            <person name="Salar P."/>
            <person name="Cai H."/>
            <person name="Yang J.Y."/>
            <person name="Davis R."/>
            <person name="Jones L."/>
            <person name="Rodoni B."/>
            <person name="Constable F.E."/>
        </authorList>
    </citation>
    <scope>NUCLEOTIDE SEQUENCE [LARGE SCALE GENOMIC DNA]</scope>
    <source>
        <strain evidence="2">BAWM-322</strain>
    </source>
</reference>
<dbReference type="Proteomes" id="UP001382955">
    <property type="component" value="Unassembled WGS sequence"/>
</dbReference>
<name>A0ABU8ZT32_9MOLU</name>
<comment type="caution">
    <text evidence="2">The sequence shown here is derived from an EMBL/GenBank/DDBJ whole genome shotgun (WGS) entry which is preliminary data.</text>
</comment>
<keyword evidence="1" id="KW-0175">Coiled coil</keyword>
<keyword evidence="3" id="KW-1185">Reference proteome</keyword>